<feature type="compositionally biased region" description="Acidic residues" evidence="2">
    <location>
        <begin position="165"/>
        <end position="174"/>
    </location>
</feature>
<accession>M4BJG7</accession>
<dbReference type="EMBL" id="JH598326">
    <property type="status" value="NOT_ANNOTATED_CDS"/>
    <property type="molecule type" value="Genomic_DNA"/>
</dbReference>
<dbReference type="HOGENOM" id="CLU_1520818_0_0_1"/>
<name>M4BJG7_HYAAE</name>
<evidence type="ECO:0000313" key="4">
    <source>
        <dbReference type="Proteomes" id="UP000011713"/>
    </source>
</evidence>
<proteinExistence type="predicted"/>
<keyword evidence="4" id="KW-1185">Reference proteome</keyword>
<sequence length="181" mass="20103">MASNSAMFPTLMPRIVDLYGASGSAYRVGEAEAYAQDLDELEREERALENMVQELVNRRASVPIGVKFHRERVGSAIQQEVTASSKMIQGGELCQDREVSFVRSSSSDGEGDEEEGEEGEEDMDEGELVSEYDEEEEEETTARRTIVRGEGPQRGEDSFARDSFESGDDSMEMEEPVRPSG</sequence>
<dbReference type="Proteomes" id="UP000011713">
    <property type="component" value="Unassembled WGS sequence"/>
</dbReference>
<protein>
    <submittedName>
        <fullName evidence="3">Uncharacterized protein</fullName>
    </submittedName>
</protein>
<dbReference type="VEuPathDB" id="FungiDB:HpaG806545"/>
<dbReference type="AlphaFoldDB" id="M4BJG7"/>
<feature type="compositionally biased region" description="Acidic residues" evidence="2">
    <location>
        <begin position="109"/>
        <end position="139"/>
    </location>
</feature>
<dbReference type="EnsemblProtists" id="HpaT806545">
    <property type="protein sequence ID" value="HpaP806545"/>
    <property type="gene ID" value="HpaG806545"/>
</dbReference>
<dbReference type="OMA" id="GMATIVR"/>
<feature type="compositionally biased region" description="Basic and acidic residues" evidence="2">
    <location>
        <begin position="151"/>
        <end position="164"/>
    </location>
</feature>
<organism evidence="3 4">
    <name type="scientific">Hyaloperonospora arabidopsidis (strain Emoy2)</name>
    <name type="common">Downy mildew agent</name>
    <name type="synonym">Peronospora arabidopsidis</name>
    <dbReference type="NCBI Taxonomy" id="559515"/>
    <lineage>
        <taxon>Eukaryota</taxon>
        <taxon>Sar</taxon>
        <taxon>Stramenopiles</taxon>
        <taxon>Oomycota</taxon>
        <taxon>Peronosporomycetes</taxon>
        <taxon>Peronosporales</taxon>
        <taxon>Peronosporaceae</taxon>
        <taxon>Hyaloperonospora</taxon>
    </lineage>
</organism>
<dbReference type="InParanoid" id="M4BJG7"/>
<evidence type="ECO:0000313" key="3">
    <source>
        <dbReference type="EnsemblProtists" id="HpaP806545"/>
    </source>
</evidence>
<reference evidence="4" key="1">
    <citation type="journal article" date="2010" name="Science">
        <title>Signatures of adaptation to obligate biotrophy in the Hyaloperonospora arabidopsidis genome.</title>
        <authorList>
            <person name="Baxter L."/>
            <person name="Tripathy S."/>
            <person name="Ishaque N."/>
            <person name="Boot N."/>
            <person name="Cabral A."/>
            <person name="Kemen E."/>
            <person name="Thines M."/>
            <person name="Ah-Fong A."/>
            <person name="Anderson R."/>
            <person name="Badejoko W."/>
            <person name="Bittner-Eddy P."/>
            <person name="Boore J.L."/>
            <person name="Chibucos M.C."/>
            <person name="Coates M."/>
            <person name="Dehal P."/>
            <person name="Delehaunty K."/>
            <person name="Dong S."/>
            <person name="Downton P."/>
            <person name="Dumas B."/>
            <person name="Fabro G."/>
            <person name="Fronick C."/>
            <person name="Fuerstenberg S.I."/>
            <person name="Fulton L."/>
            <person name="Gaulin E."/>
            <person name="Govers F."/>
            <person name="Hughes L."/>
            <person name="Humphray S."/>
            <person name="Jiang R.H."/>
            <person name="Judelson H."/>
            <person name="Kamoun S."/>
            <person name="Kyung K."/>
            <person name="Meijer H."/>
            <person name="Minx P."/>
            <person name="Morris P."/>
            <person name="Nelson J."/>
            <person name="Phuntumart V."/>
            <person name="Qutob D."/>
            <person name="Rehmany A."/>
            <person name="Rougon-Cardoso A."/>
            <person name="Ryden P."/>
            <person name="Torto-Alalibo T."/>
            <person name="Studholme D."/>
            <person name="Wang Y."/>
            <person name="Win J."/>
            <person name="Wood J."/>
            <person name="Clifton S.W."/>
            <person name="Rogers J."/>
            <person name="Van den Ackerveken G."/>
            <person name="Jones J.D."/>
            <person name="McDowell J.M."/>
            <person name="Beynon J."/>
            <person name="Tyler B.M."/>
        </authorList>
    </citation>
    <scope>NUCLEOTIDE SEQUENCE [LARGE SCALE GENOMIC DNA]</scope>
    <source>
        <strain evidence="4">Emoy2</strain>
    </source>
</reference>
<evidence type="ECO:0000256" key="2">
    <source>
        <dbReference type="SAM" id="MobiDB-lite"/>
    </source>
</evidence>
<dbReference type="eggNOG" id="ENOG502S72S">
    <property type="taxonomic scope" value="Eukaryota"/>
</dbReference>
<evidence type="ECO:0000256" key="1">
    <source>
        <dbReference type="SAM" id="Coils"/>
    </source>
</evidence>
<keyword evidence="1" id="KW-0175">Coiled coil</keyword>
<feature type="region of interest" description="Disordered" evidence="2">
    <location>
        <begin position="88"/>
        <end position="181"/>
    </location>
</feature>
<feature type="coiled-coil region" evidence="1">
    <location>
        <begin position="31"/>
        <end position="61"/>
    </location>
</feature>
<reference evidence="3" key="2">
    <citation type="submission" date="2015-06" db="UniProtKB">
        <authorList>
            <consortium name="EnsemblProtists"/>
        </authorList>
    </citation>
    <scope>IDENTIFICATION</scope>
    <source>
        <strain evidence="3">Emoy2</strain>
    </source>
</reference>